<dbReference type="EMBL" id="LT907977">
    <property type="protein sequence ID" value="SOB62173.1"/>
    <property type="molecule type" value="Genomic_DNA"/>
</dbReference>
<geneLocation type="plasmid" evidence="3">
    <name>pbdpro</name>
</geneLocation>
<dbReference type="InterPro" id="IPR009444">
    <property type="entry name" value="Conjugal_tfr_TraD_a-type"/>
</dbReference>
<dbReference type="KEGG" id="pprf:DPRO_PB0006"/>
<proteinExistence type="predicted"/>
<dbReference type="Pfam" id="PF06412">
    <property type="entry name" value="TraD"/>
    <property type="match status" value="1"/>
</dbReference>
<sequence length="129" mass="14588">MASLTSQFKEKYPHMTDKEINQLVKLHNREAKAKEQQRKLRAKASKRKRKERTKLLCDLGGLVLKSGLENMDRATLLGALLAIKKSEGDSARLEAWKFAGTEAMGEKESKEVKKETSTQSEVIQKPFGQ</sequence>
<feature type="region of interest" description="Disordered" evidence="1">
    <location>
        <begin position="103"/>
        <end position="129"/>
    </location>
</feature>
<evidence type="ECO:0000256" key="1">
    <source>
        <dbReference type="SAM" id="MobiDB-lite"/>
    </source>
</evidence>
<protein>
    <recommendedName>
        <fullName evidence="4">Conjugal transfer protein TraD</fullName>
    </recommendedName>
</protein>
<keyword evidence="2" id="KW-0614">Plasmid</keyword>
<feature type="region of interest" description="Disordered" evidence="1">
    <location>
        <begin position="31"/>
        <end position="50"/>
    </location>
</feature>
<dbReference type="Proteomes" id="UP000219215">
    <property type="component" value="Plasmid pbDPRO"/>
</dbReference>
<dbReference type="RefSeq" id="WP_232005812.1">
    <property type="nucleotide sequence ID" value="NZ_LT907977.1"/>
</dbReference>
<keyword evidence="3" id="KW-1185">Reference proteome</keyword>
<feature type="compositionally biased region" description="Basic residues" evidence="1">
    <location>
        <begin position="39"/>
        <end position="50"/>
    </location>
</feature>
<organism evidence="2 3">
    <name type="scientific">Pseudodesulfovibrio profundus</name>
    <dbReference type="NCBI Taxonomy" id="57320"/>
    <lineage>
        <taxon>Bacteria</taxon>
        <taxon>Pseudomonadati</taxon>
        <taxon>Thermodesulfobacteriota</taxon>
        <taxon>Desulfovibrionia</taxon>
        <taxon>Desulfovibrionales</taxon>
        <taxon>Desulfovibrionaceae</taxon>
    </lineage>
</organism>
<evidence type="ECO:0008006" key="4">
    <source>
        <dbReference type="Google" id="ProtNLM"/>
    </source>
</evidence>
<gene>
    <name evidence="2" type="ORF">DPRO_PB0006</name>
</gene>
<name>A0A2C8FF06_9BACT</name>
<evidence type="ECO:0000313" key="3">
    <source>
        <dbReference type="Proteomes" id="UP000219215"/>
    </source>
</evidence>
<accession>A0A2C8FF06</accession>
<dbReference type="AlphaFoldDB" id="A0A2C8FF06"/>
<reference evidence="3" key="1">
    <citation type="submission" date="2017-09" db="EMBL/GenBank/DDBJ databases">
        <authorList>
            <person name="Regsiter A."/>
            <person name="William W."/>
        </authorList>
    </citation>
    <scope>NUCLEOTIDE SEQUENCE [LARGE SCALE GENOMIC DNA]</scope>
    <source>
        <strain evidence="3">500-1</strain>
        <plasmid evidence="3">pbdpro</plasmid>
    </source>
</reference>
<feature type="compositionally biased region" description="Basic and acidic residues" evidence="1">
    <location>
        <begin position="104"/>
        <end position="116"/>
    </location>
</feature>
<evidence type="ECO:0000313" key="2">
    <source>
        <dbReference type="EMBL" id="SOB62173.1"/>
    </source>
</evidence>